<evidence type="ECO:0000313" key="5">
    <source>
        <dbReference type="Proteomes" id="UP001267710"/>
    </source>
</evidence>
<keyword evidence="5" id="KW-1185">Reference proteome</keyword>
<dbReference type="CDD" id="cd00093">
    <property type="entry name" value="HTH_XRE"/>
    <property type="match status" value="1"/>
</dbReference>
<organism evidence="4 5">
    <name type="scientific">Paracidovorax wautersii</name>
    <dbReference type="NCBI Taxonomy" id="1177982"/>
    <lineage>
        <taxon>Bacteria</taxon>
        <taxon>Pseudomonadati</taxon>
        <taxon>Pseudomonadota</taxon>
        <taxon>Betaproteobacteria</taxon>
        <taxon>Burkholderiales</taxon>
        <taxon>Comamonadaceae</taxon>
        <taxon>Paracidovorax</taxon>
    </lineage>
</organism>
<dbReference type="PANTHER" id="PTHR46558:SF4">
    <property type="entry name" value="DNA-BIDING PHAGE PROTEIN"/>
    <property type="match status" value="1"/>
</dbReference>
<keyword evidence="1" id="KW-0238">DNA-binding</keyword>
<sequence>MKNRLRVLRAEAGWTQAQLAERLAVSRQAVNALEVEKHDPSLDLAYRISVVFGRPVEDIFENPHRPPAEGRNPGLGSGG</sequence>
<gene>
    <name evidence="4" type="ORF">QE399_002342</name>
</gene>
<evidence type="ECO:0000256" key="2">
    <source>
        <dbReference type="SAM" id="MobiDB-lite"/>
    </source>
</evidence>
<dbReference type="PANTHER" id="PTHR46558">
    <property type="entry name" value="TRACRIPTIONAL REGULATORY PROTEIN-RELATED-RELATED"/>
    <property type="match status" value="1"/>
</dbReference>
<dbReference type="RefSeq" id="WP_309828950.1">
    <property type="nucleotide sequence ID" value="NZ_JAVIZX010000001.1"/>
</dbReference>
<evidence type="ECO:0000256" key="1">
    <source>
        <dbReference type="ARBA" id="ARBA00023125"/>
    </source>
</evidence>
<dbReference type="InterPro" id="IPR001387">
    <property type="entry name" value="Cro/C1-type_HTH"/>
</dbReference>
<feature type="region of interest" description="Disordered" evidence="2">
    <location>
        <begin position="59"/>
        <end position="79"/>
    </location>
</feature>
<dbReference type="SMART" id="SM00530">
    <property type="entry name" value="HTH_XRE"/>
    <property type="match status" value="1"/>
</dbReference>
<dbReference type="EMBL" id="JAVIZX010000001">
    <property type="protein sequence ID" value="MDR6214653.1"/>
    <property type="molecule type" value="Genomic_DNA"/>
</dbReference>
<dbReference type="PROSITE" id="PS50943">
    <property type="entry name" value="HTH_CROC1"/>
    <property type="match status" value="1"/>
</dbReference>
<dbReference type="Proteomes" id="UP001267710">
    <property type="component" value="Unassembled WGS sequence"/>
</dbReference>
<name>A0ABU1IBR6_9BURK</name>
<dbReference type="InterPro" id="IPR010982">
    <property type="entry name" value="Lambda_DNA-bd_dom_sf"/>
</dbReference>
<comment type="caution">
    <text evidence="4">The sequence shown here is derived from an EMBL/GenBank/DDBJ whole genome shotgun (WGS) entry which is preliminary data.</text>
</comment>
<evidence type="ECO:0000313" key="4">
    <source>
        <dbReference type="EMBL" id="MDR6214653.1"/>
    </source>
</evidence>
<evidence type="ECO:0000259" key="3">
    <source>
        <dbReference type="PROSITE" id="PS50943"/>
    </source>
</evidence>
<dbReference type="Gene3D" id="1.10.260.40">
    <property type="entry name" value="lambda repressor-like DNA-binding domains"/>
    <property type="match status" value="1"/>
</dbReference>
<proteinExistence type="predicted"/>
<feature type="compositionally biased region" description="Basic and acidic residues" evidence="2">
    <location>
        <begin position="59"/>
        <end position="68"/>
    </location>
</feature>
<feature type="domain" description="HTH cro/C1-type" evidence="3">
    <location>
        <begin position="5"/>
        <end position="59"/>
    </location>
</feature>
<reference evidence="4 5" key="1">
    <citation type="submission" date="2023-08" db="EMBL/GenBank/DDBJ databases">
        <title>Functional and genomic diversity of the sorghum phyllosphere microbiome.</title>
        <authorList>
            <person name="Shade A."/>
        </authorList>
    </citation>
    <scope>NUCLEOTIDE SEQUENCE [LARGE SCALE GENOMIC DNA]</scope>
    <source>
        <strain evidence="4 5">SORGH_AS_0335</strain>
    </source>
</reference>
<accession>A0ABU1IBR6</accession>
<protein>
    <submittedName>
        <fullName evidence="4">Transcriptional regulator</fullName>
    </submittedName>
</protein>
<dbReference type="SUPFAM" id="SSF47413">
    <property type="entry name" value="lambda repressor-like DNA-binding domains"/>
    <property type="match status" value="1"/>
</dbReference>
<dbReference type="Pfam" id="PF01381">
    <property type="entry name" value="HTH_3"/>
    <property type="match status" value="1"/>
</dbReference>